<name>A0ACD3AVW0_9AGAR</name>
<proteinExistence type="predicted"/>
<keyword evidence="2" id="KW-1185">Reference proteome</keyword>
<accession>A0ACD3AVW0</accession>
<organism evidence="1 2">
    <name type="scientific">Pluteus cervinus</name>
    <dbReference type="NCBI Taxonomy" id="181527"/>
    <lineage>
        <taxon>Eukaryota</taxon>
        <taxon>Fungi</taxon>
        <taxon>Dikarya</taxon>
        <taxon>Basidiomycota</taxon>
        <taxon>Agaricomycotina</taxon>
        <taxon>Agaricomycetes</taxon>
        <taxon>Agaricomycetidae</taxon>
        <taxon>Agaricales</taxon>
        <taxon>Pluteineae</taxon>
        <taxon>Pluteaceae</taxon>
        <taxon>Pluteus</taxon>
    </lineage>
</organism>
<evidence type="ECO:0000313" key="2">
    <source>
        <dbReference type="Proteomes" id="UP000308600"/>
    </source>
</evidence>
<feature type="non-terminal residue" evidence="1">
    <location>
        <position position="278"/>
    </location>
</feature>
<dbReference type="Proteomes" id="UP000308600">
    <property type="component" value="Unassembled WGS sequence"/>
</dbReference>
<reference evidence="1 2" key="1">
    <citation type="journal article" date="2019" name="Nat. Ecol. Evol.">
        <title>Megaphylogeny resolves global patterns of mushroom evolution.</title>
        <authorList>
            <person name="Varga T."/>
            <person name="Krizsan K."/>
            <person name="Foldi C."/>
            <person name="Dima B."/>
            <person name="Sanchez-Garcia M."/>
            <person name="Sanchez-Ramirez S."/>
            <person name="Szollosi G.J."/>
            <person name="Szarkandi J.G."/>
            <person name="Papp V."/>
            <person name="Albert L."/>
            <person name="Andreopoulos W."/>
            <person name="Angelini C."/>
            <person name="Antonin V."/>
            <person name="Barry K.W."/>
            <person name="Bougher N.L."/>
            <person name="Buchanan P."/>
            <person name="Buyck B."/>
            <person name="Bense V."/>
            <person name="Catcheside P."/>
            <person name="Chovatia M."/>
            <person name="Cooper J."/>
            <person name="Damon W."/>
            <person name="Desjardin D."/>
            <person name="Finy P."/>
            <person name="Geml J."/>
            <person name="Haridas S."/>
            <person name="Hughes K."/>
            <person name="Justo A."/>
            <person name="Karasinski D."/>
            <person name="Kautmanova I."/>
            <person name="Kiss B."/>
            <person name="Kocsube S."/>
            <person name="Kotiranta H."/>
            <person name="LaButti K.M."/>
            <person name="Lechner B.E."/>
            <person name="Liimatainen K."/>
            <person name="Lipzen A."/>
            <person name="Lukacs Z."/>
            <person name="Mihaltcheva S."/>
            <person name="Morgado L.N."/>
            <person name="Niskanen T."/>
            <person name="Noordeloos M.E."/>
            <person name="Ohm R.A."/>
            <person name="Ortiz-Santana B."/>
            <person name="Ovrebo C."/>
            <person name="Racz N."/>
            <person name="Riley R."/>
            <person name="Savchenko A."/>
            <person name="Shiryaev A."/>
            <person name="Soop K."/>
            <person name="Spirin V."/>
            <person name="Szebenyi C."/>
            <person name="Tomsovsky M."/>
            <person name="Tulloss R.E."/>
            <person name="Uehling J."/>
            <person name="Grigoriev I.V."/>
            <person name="Vagvolgyi C."/>
            <person name="Papp T."/>
            <person name="Martin F.M."/>
            <person name="Miettinen O."/>
            <person name="Hibbett D.S."/>
            <person name="Nagy L.G."/>
        </authorList>
    </citation>
    <scope>NUCLEOTIDE SEQUENCE [LARGE SCALE GENOMIC DNA]</scope>
    <source>
        <strain evidence="1 2">NL-1719</strain>
    </source>
</reference>
<evidence type="ECO:0000313" key="1">
    <source>
        <dbReference type="EMBL" id="TFK69761.1"/>
    </source>
</evidence>
<protein>
    <submittedName>
        <fullName evidence="1">Uncharacterized protein</fullName>
    </submittedName>
</protein>
<gene>
    <name evidence="1" type="ORF">BDN72DRAFT_796234</name>
</gene>
<dbReference type="EMBL" id="ML208325">
    <property type="protein sequence ID" value="TFK69761.1"/>
    <property type="molecule type" value="Genomic_DNA"/>
</dbReference>
<sequence>MRSGYERLPVTRDGVSPTRSHTRFLRPRTCFLLLKYLIPTLIVLIFLGLFFYEPHVEFAFYERQWIQEEIEKLAPLSGCFDPARVSPKYNLSTGAFGVKKNQVQAGMPMRMGLDCYDFAGTVQGEFDEMPHGVGGQPLRGNDRIQYHTYWRTDLAPFGPRQEWMLKSFFATQNLESSRLVLWSNGNLGGNPILDDYVKRYPDAFALNVVDIPTLAKGTELEGSSLLTTKDSKAWVDGDLIPLLLLWTYGGVWVDMDSLLTRDLEPLLEHEFVTQWDCY</sequence>